<evidence type="ECO:0000313" key="2">
    <source>
        <dbReference type="Proteomes" id="UP000598146"/>
    </source>
</evidence>
<accession>A0A931CC53</accession>
<organism evidence="1 2">
    <name type="scientific">Actinoplanes aureus</name>
    <dbReference type="NCBI Taxonomy" id="2792083"/>
    <lineage>
        <taxon>Bacteria</taxon>
        <taxon>Bacillati</taxon>
        <taxon>Actinomycetota</taxon>
        <taxon>Actinomycetes</taxon>
        <taxon>Micromonosporales</taxon>
        <taxon>Micromonosporaceae</taxon>
        <taxon>Actinoplanes</taxon>
    </lineage>
</organism>
<comment type="caution">
    <text evidence="1">The sequence shown here is derived from an EMBL/GenBank/DDBJ whole genome shotgun (WGS) entry which is preliminary data.</text>
</comment>
<evidence type="ECO:0000313" key="1">
    <source>
        <dbReference type="EMBL" id="MBG0565954.1"/>
    </source>
</evidence>
<name>A0A931CC53_9ACTN</name>
<sequence>MLHGRIIAESLRPGTELAVPGLALTSLTRVDVAASAGPGQPPVWTLIDVAAPNAAAGQLAAALSSALAADGGWYADFRDGPDHVVVFAGHIFRYPAGDAERRAEAVAYGRRAGVPESQLDWDD</sequence>
<gene>
    <name evidence="1" type="ORF">I4J89_31355</name>
</gene>
<protein>
    <submittedName>
        <fullName evidence="1">Uncharacterized protein</fullName>
    </submittedName>
</protein>
<dbReference type="AlphaFoldDB" id="A0A931CC53"/>
<dbReference type="Proteomes" id="UP000598146">
    <property type="component" value="Unassembled WGS sequence"/>
</dbReference>
<proteinExistence type="predicted"/>
<dbReference type="RefSeq" id="WP_196417718.1">
    <property type="nucleotide sequence ID" value="NZ_JADQTO010000017.1"/>
</dbReference>
<dbReference type="EMBL" id="JADQTO010000017">
    <property type="protein sequence ID" value="MBG0565954.1"/>
    <property type="molecule type" value="Genomic_DNA"/>
</dbReference>
<keyword evidence="2" id="KW-1185">Reference proteome</keyword>
<reference evidence="1" key="1">
    <citation type="submission" date="2020-11" db="EMBL/GenBank/DDBJ databases">
        <title>Isolation and identification of active actinomycetes.</title>
        <authorList>
            <person name="Sun X."/>
        </authorList>
    </citation>
    <scope>NUCLEOTIDE SEQUENCE</scope>
    <source>
        <strain evidence="1">NEAU-A11</strain>
    </source>
</reference>